<reference evidence="2 3" key="1">
    <citation type="submission" date="2016-10" db="EMBL/GenBank/DDBJ databases">
        <authorList>
            <person name="de Groot N.N."/>
        </authorList>
    </citation>
    <scope>NUCLEOTIDE SEQUENCE [LARGE SCALE GENOMIC DNA]</scope>
    <source>
        <strain evidence="3">DSM 938 / 37b4</strain>
    </source>
</reference>
<dbReference type="Proteomes" id="UP000183812">
    <property type="component" value="Unassembled WGS sequence"/>
</dbReference>
<dbReference type="RefSeq" id="WP_074553137.1">
    <property type="nucleotide sequence ID" value="NZ_CP119563.1"/>
</dbReference>
<evidence type="ECO:0000313" key="2">
    <source>
        <dbReference type="EMBL" id="SDE83778.1"/>
    </source>
</evidence>
<name>A0A1G7G6M7_RHOCA</name>
<dbReference type="InterPro" id="IPR024899">
    <property type="entry name" value="CowN"/>
</dbReference>
<dbReference type="AlphaFoldDB" id="A0A1G7G6M7"/>
<sequence length="92" mass="10613">MNDQTPDRYVTFMGIACDTNADRLCEMLAARMAGNDSRWVTYFETKLAENARMGHDRLRFIGAQVNALMSFFEEEDDAEALALLWHIEHHCL</sequence>
<evidence type="ECO:0008006" key="4">
    <source>
        <dbReference type="Google" id="ProtNLM"/>
    </source>
</evidence>
<protein>
    <recommendedName>
        <fullName evidence="4">CO weal-nitrogenase</fullName>
    </recommendedName>
</protein>
<dbReference type="NCBIfam" id="NF033689">
    <property type="entry name" value="N2Fix_CO_CowN"/>
    <property type="match status" value="1"/>
</dbReference>
<dbReference type="GO" id="GO:0009399">
    <property type="term" value="P:nitrogen fixation"/>
    <property type="evidence" value="ECO:0007669"/>
    <property type="project" value="InterPro"/>
</dbReference>
<evidence type="ECO:0000313" key="3">
    <source>
        <dbReference type="Proteomes" id="UP000183812"/>
    </source>
</evidence>
<proteinExistence type="predicted"/>
<keyword evidence="1" id="KW-0535">Nitrogen fixation</keyword>
<dbReference type="Pfam" id="PF20543">
    <property type="entry name" value="CowN"/>
    <property type="match status" value="1"/>
</dbReference>
<dbReference type="EMBL" id="FNAY01000004">
    <property type="protein sequence ID" value="SDE83778.1"/>
    <property type="molecule type" value="Genomic_DNA"/>
</dbReference>
<gene>
    <name evidence="2" type="ORF">SAMN04244550_01149</name>
</gene>
<accession>A0A1G7G6M7</accession>
<evidence type="ECO:0000256" key="1">
    <source>
        <dbReference type="ARBA" id="ARBA00023231"/>
    </source>
</evidence>
<dbReference type="OrthoDB" id="7689335at2"/>
<organism evidence="2 3">
    <name type="scientific">Rhodobacter capsulatus</name>
    <name type="common">Rhodopseudomonas capsulata</name>
    <dbReference type="NCBI Taxonomy" id="1061"/>
    <lineage>
        <taxon>Bacteria</taxon>
        <taxon>Pseudomonadati</taxon>
        <taxon>Pseudomonadota</taxon>
        <taxon>Alphaproteobacteria</taxon>
        <taxon>Rhodobacterales</taxon>
        <taxon>Rhodobacter group</taxon>
        <taxon>Rhodobacter</taxon>
    </lineage>
</organism>